<protein>
    <submittedName>
        <fullName evidence="1">Uncharacterized protein</fullName>
    </submittedName>
</protein>
<reference evidence="1 2" key="1">
    <citation type="journal article" date="2013" name="PLoS ONE">
        <title>Predicting the Proteins of Angomonas deanei, Strigomonas culicis and Their Respective Endosymbionts Reveals New Aspects of the Trypanosomatidae Family.</title>
        <authorList>
            <person name="Motta M.C."/>
            <person name="Martins A.C."/>
            <person name="de Souza S.S."/>
            <person name="Catta-Preta C.M."/>
            <person name="Silva R."/>
            <person name="Klein C.C."/>
            <person name="de Almeida L.G."/>
            <person name="de Lima Cunha O."/>
            <person name="Ciapina L.P."/>
            <person name="Brocchi M."/>
            <person name="Colabardini A.C."/>
            <person name="de Araujo Lima B."/>
            <person name="Machado C.R."/>
            <person name="de Almeida Soares C.M."/>
            <person name="Probst C.M."/>
            <person name="de Menezes C.B."/>
            <person name="Thompson C.E."/>
            <person name="Bartholomeu D.C."/>
            <person name="Gradia D.F."/>
            <person name="Pavoni D.P."/>
            <person name="Grisard E.C."/>
            <person name="Fantinatti-Garboggini F."/>
            <person name="Marchini F.K."/>
            <person name="Rodrigues-Luiz G.F."/>
            <person name="Wagner G."/>
            <person name="Goldman G.H."/>
            <person name="Fietto J.L."/>
            <person name="Elias M.C."/>
            <person name="Goldman M.H."/>
            <person name="Sagot M.F."/>
            <person name="Pereira M."/>
            <person name="Stoco P.H."/>
            <person name="de Mendonca-Neto R.P."/>
            <person name="Teixeira S.M."/>
            <person name="Maciel T.E."/>
            <person name="de Oliveira Mendes T.A."/>
            <person name="Urmenyi T.P."/>
            <person name="de Souza W."/>
            <person name="Schenkman S."/>
            <person name="de Vasconcelos A.T."/>
        </authorList>
    </citation>
    <scope>NUCLEOTIDE SEQUENCE [LARGE SCALE GENOMIC DNA]</scope>
</reference>
<name>S9UZ95_9TRYP</name>
<dbReference type="EMBL" id="ATMH01011679">
    <property type="protein sequence ID" value="EPY15885.1"/>
    <property type="molecule type" value="Genomic_DNA"/>
</dbReference>
<keyword evidence="2" id="KW-1185">Reference proteome</keyword>
<organism evidence="1 2">
    <name type="scientific">Strigomonas culicis</name>
    <dbReference type="NCBI Taxonomy" id="28005"/>
    <lineage>
        <taxon>Eukaryota</taxon>
        <taxon>Discoba</taxon>
        <taxon>Euglenozoa</taxon>
        <taxon>Kinetoplastea</taxon>
        <taxon>Metakinetoplastina</taxon>
        <taxon>Trypanosomatida</taxon>
        <taxon>Trypanosomatidae</taxon>
        <taxon>Strigomonadinae</taxon>
        <taxon>Strigomonas</taxon>
    </lineage>
</organism>
<evidence type="ECO:0000313" key="2">
    <source>
        <dbReference type="Proteomes" id="UP000015354"/>
    </source>
</evidence>
<proteinExistence type="predicted"/>
<accession>S9UZ95</accession>
<comment type="caution">
    <text evidence="1">The sequence shown here is derived from an EMBL/GenBank/DDBJ whole genome shotgun (WGS) entry which is preliminary data.</text>
</comment>
<dbReference type="Proteomes" id="UP000015354">
    <property type="component" value="Unassembled WGS sequence"/>
</dbReference>
<evidence type="ECO:0000313" key="1">
    <source>
        <dbReference type="EMBL" id="EPY15885.1"/>
    </source>
</evidence>
<dbReference type="AlphaFoldDB" id="S9UZ95"/>
<sequence length="126" mass="13882">MQRAEHAGVVRVREVHVVLRGVLLRVVSVVHRVLGGEAEVTHEQAVVGAQQEVLRLKVLVRDALAVAVIDGGDELLEVVPRLVLAEVPARDDEVEQLPALRELHDEVEGDGGVEELVELHDVRMFE</sequence>
<gene>
    <name evidence="1" type="ORF">STCU_11699</name>
</gene>